<keyword evidence="7 9" id="KW-0808">Transferase</keyword>
<comment type="caution">
    <text evidence="13">The sequence shown here is derived from an EMBL/GenBank/DDBJ whole genome shotgun (WGS) entry which is preliminary data.</text>
</comment>
<dbReference type="Gene3D" id="3.20.20.70">
    <property type="entry name" value="Aldolase class I"/>
    <property type="match status" value="1"/>
</dbReference>
<keyword evidence="14" id="KW-1185">Reference proteome</keyword>
<dbReference type="EC" id="6.3.4.21" evidence="3 9"/>
<evidence type="ECO:0000256" key="1">
    <source>
        <dbReference type="ARBA" id="ARBA00004952"/>
    </source>
</evidence>
<reference evidence="13" key="1">
    <citation type="submission" date="2021-01" db="EMBL/GenBank/DDBJ databases">
        <title>Fulvivirga kasyanovii gen. nov., sp nov., a novel member of the phylum Bacteroidetes isolated from seawater in a mussel farm.</title>
        <authorList>
            <person name="Zhao L.-H."/>
            <person name="Wang Z.-J."/>
        </authorList>
    </citation>
    <scope>NUCLEOTIDE SEQUENCE</scope>
    <source>
        <strain evidence="13">29W222</strain>
    </source>
</reference>
<dbReference type="EMBL" id="JAEUGD010000065">
    <property type="protein sequence ID" value="MBL6448753.1"/>
    <property type="molecule type" value="Genomic_DNA"/>
</dbReference>
<evidence type="ECO:0000256" key="5">
    <source>
        <dbReference type="ARBA" id="ARBA00022598"/>
    </source>
</evidence>
<dbReference type="Proteomes" id="UP000614216">
    <property type="component" value="Unassembled WGS sequence"/>
</dbReference>
<dbReference type="PANTHER" id="PTHR11098">
    <property type="entry name" value="NICOTINATE PHOSPHORIBOSYLTRANSFERASE"/>
    <property type="match status" value="1"/>
</dbReference>
<dbReference type="NCBIfam" id="TIGR01513">
    <property type="entry name" value="NAPRTase_put"/>
    <property type="match status" value="1"/>
</dbReference>
<evidence type="ECO:0000259" key="10">
    <source>
        <dbReference type="Pfam" id="PF04095"/>
    </source>
</evidence>
<dbReference type="InterPro" id="IPR006405">
    <property type="entry name" value="Nic_PRibTrfase_pncB"/>
</dbReference>
<keyword evidence="5 9" id="KW-0436">Ligase</keyword>
<accession>A0A937G1G6</accession>
<dbReference type="NCBIfam" id="NF006695">
    <property type="entry name" value="PRK09243.1-2"/>
    <property type="match status" value="1"/>
</dbReference>
<feature type="domain" description="Nicotinate/nicotinamide phosphoribosyltransferase" evidence="10">
    <location>
        <begin position="153"/>
        <end position="350"/>
    </location>
</feature>
<dbReference type="GO" id="GO:0047280">
    <property type="term" value="F:nicotinamide phosphoribosyltransferase activity"/>
    <property type="evidence" value="ECO:0007669"/>
    <property type="project" value="UniProtKB-ARBA"/>
</dbReference>
<comment type="catalytic activity">
    <reaction evidence="8 9">
        <text>5-phospho-alpha-D-ribose 1-diphosphate + nicotinate + ATP + H2O = nicotinate beta-D-ribonucleotide + ADP + phosphate + diphosphate</text>
        <dbReference type="Rhea" id="RHEA:36163"/>
        <dbReference type="ChEBI" id="CHEBI:15377"/>
        <dbReference type="ChEBI" id="CHEBI:30616"/>
        <dbReference type="ChEBI" id="CHEBI:32544"/>
        <dbReference type="ChEBI" id="CHEBI:33019"/>
        <dbReference type="ChEBI" id="CHEBI:43474"/>
        <dbReference type="ChEBI" id="CHEBI:57502"/>
        <dbReference type="ChEBI" id="CHEBI:58017"/>
        <dbReference type="ChEBI" id="CHEBI:456216"/>
        <dbReference type="EC" id="6.3.4.21"/>
    </reaction>
</comment>
<dbReference type="AlphaFoldDB" id="A0A937G1G6"/>
<dbReference type="Gene3D" id="3.20.140.10">
    <property type="entry name" value="nicotinate phosphoribosyltransferase"/>
    <property type="match status" value="1"/>
</dbReference>
<dbReference type="GO" id="GO:0004516">
    <property type="term" value="F:nicotinate phosphoribosyltransferase activity"/>
    <property type="evidence" value="ECO:0007669"/>
    <property type="project" value="UniProtKB-UniRule"/>
</dbReference>
<comment type="similarity">
    <text evidence="2 9">Belongs to the NAPRTase family.</text>
</comment>
<dbReference type="FunFam" id="3.20.20.70:FF:000076">
    <property type="entry name" value="Nicotinate phosphoribosyltransferase"/>
    <property type="match status" value="1"/>
</dbReference>
<dbReference type="PANTHER" id="PTHR11098:SF1">
    <property type="entry name" value="NICOTINATE PHOSPHORIBOSYLTRANSFERASE"/>
    <property type="match status" value="1"/>
</dbReference>
<keyword evidence="4" id="KW-0597">Phosphoprotein</keyword>
<dbReference type="InterPro" id="IPR040727">
    <property type="entry name" value="NAPRTase_N"/>
</dbReference>
<evidence type="ECO:0000259" key="12">
    <source>
        <dbReference type="Pfam" id="PF17956"/>
    </source>
</evidence>
<dbReference type="CDD" id="cd01570">
    <property type="entry name" value="NAPRTase_A"/>
    <property type="match status" value="1"/>
</dbReference>
<dbReference type="NCBIfam" id="NF009131">
    <property type="entry name" value="PRK12484.1"/>
    <property type="match status" value="1"/>
</dbReference>
<dbReference type="PIRSF" id="PIRSF000484">
    <property type="entry name" value="NAPRT"/>
    <property type="match status" value="1"/>
</dbReference>
<evidence type="ECO:0000256" key="2">
    <source>
        <dbReference type="ARBA" id="ARBA00010897"/>
    </source>
</evidence>
<evidence type="ECO:0000259" key="11">
    <source>
        <dbReference type="Pfam" id="PF17767"/>
    </source>
</evidence>
<evidence type="ECO:0000256" key="9">
    <source>
        <dbReference type="RuleBase" id="RU365100"/>
    </source>
</evidence>
<protein>
    <recommendedName>
        <fullName evidence="3 9">Nicotinate phosphoribosyltransferase</fullName>
        <ecNumber evidence="3 9">6.3.4.21</ecNumber>
    </recommendedName>
</protein>
<comment type="function">
    <text evidence="9">Catalyzes the first step in the biosynthesis of NAD from nicotinic acid, the ATP-dependent synthesis of beta-nicotinate D-ribonucleotide from nicotinate and 5-phospho-D-ribose 1-phosphate.</text>
</comment>
<evidence type="ECO:0000256" key="4">
    <source>
        <dbReference type="ARBA" id="ARBA00022553"/>
    </source>
</evidence>
<comment type="pathway">
    <text evidence="1 9">Cofactor biosynthesis; NAD(+) biosynthesis; nicotinate D-ribonucleotide from nicotinate: step 1/1.</text>
</comment>
<dbReference type="InterPro" id="IPR013785">
    <property type="entry name" value="Aldolase_TIM"/>
</dbReference>
<dbReference type="SUPFAM" id="SSF54675">
    <property type="entry name" value="Nicotinate/Quinolinate PRTase N-terminal domain-like"/>
    <property type="match status" value="1"/>
</dbReference>
<evidence type="ECO:0000256" key="7">
    <source>
        <dbReference type="ARBA" id="ARBA00022679"/>
    </source>
</evidence>
<evidence type="ECO:0000256" key="6">
    <source>
        <dbReference type="ARBA" id="ARBA00022642"/>
    </source>
</evidence>
<sequence length="469" mass="52306">MKNFSITGTYTDLYQLTMAQVYYLTGKNDQKAVFDYFYRRHPFDGGFTIFAGLGTLLEVLQDIHFTQDDIEYLKQNGLNADFTDSLKDFKFTGTIHAVKEGEVIFPNEPVLRLEGTIIEAQIVETLLLNILNFQSLIATKAARIRSVSGDKVLSDFGLRRAQGTGGYYASRAAFIGGFNSTSNVKAAMDFGIPAVGTMAHAFIQSYDDELTAFRDFAIHRPDNCILLVDTYDTLKSGVPNAIKVAREMKERGQNLLAVRLDSGDLSYLSKKVRKMLDDAGFHEVKITASNQLDEWVIKSLEDQGAPIDIFGIGTSLVTGAPDAALDGVYKLSFSGGKPRIKLSENLKKLTLPDMKQVHRVMNDDGNFFGADVIIKADEQAPDIMFHPSEPDKSLSLKGMKQEALLHKVLENGKLIATSPSLLEVATYCQKRLGQLPDEHKRFYNPHVYKVGISDTLLKERNELRSQYKK</sequence>
<feature type="domain" description="Nicotinate phosphoribosyltransferase N-terminal" evidence="11">
    <location>
        <begin position="11"/>
        <end position="132"/>
    </location>
</feature>
<gene>
    <name evidence="13" type="ORF">JMN32_20745</name>
</gene>
<dbReference type="Pfam" id="PF17956">
    <property type="entry name" value="NAPRTase_C"/>
    <property type="match status" value="1"/>
</dbReference>
<dbReference type="SUPFAM" id="SSF51690">
    <property type="entry name" value="Nicotinate/Quinolinate PRTase C-terminal domain-like"/>
    <property type="match status" value="1"/>
</dbReference>
<dbReference type="GO" id="GO:0005829">
    <property type="term" value="C:cytosol"/>
    <property type="evidence" value="ECO:0007669"/>
    <property type="project" value="TreeGrafter"/>
</dbReference>
<evidence type="ECO:0000256" key="8">
    <source>
        <dbReference type="ARBA" id="ARBA00048668"/>
    </source>
</evidence>
<dbReference type="RefSeq" id="WP_202858294.1">
    <property type="nucleotide sequence ID" value="NZ_JAEUGD010000065.1"/>
</dbReference>
<dbReference type="InterPro" id="IPR007229">
    <property type="entry name" value="Nic_PRibTrfase-Fam"/>
</dbReference>
<dbReference type="InterPro" id="IPR041525">
    <property type="entry name" value="N/Namide_PRibTrfase"/>
</dbReference>
<keyword evidence="13" id="KW-0328">Glycosyltransferase</keyword>
<name>A0A937G1G6_9BACT</name>
<evidence type="ECO:0000313" key="13">
    <source>
        <dbReference type="EMBL" id="MBL6448753.1"/>
    </source>
</evidence>
<feature type="domain" description="Nicotinate phosphoribosyltransferase C-terminal" evidence="12">
    <location>
        <begin position="355"/>
        <end position="458"/>
    </location>
</feature>
<evidence type="ECO:0000313" key="14">
    <source>
        <dbReference type="Proteomes" id="UP000614216"/>
    </source>
</evidence>
<keyword evidence="6 9" id="KW-0662">Pyridine nucleotide biosynthesis</keyword>
<dbReference type="Pfam" id="PF17767">
    <property type="entry name" value="NAPRTase_N"/>
    <property type="match status" value="1"/>
</dbReference>
<evidence type="ECO:0000256" key="3">
    <source>
        <dbReference type="ARBA" id="ARBA00013236"/>
    </source>
</evidence>
<dbReference type="Pfam" id="PF04095">
    <property type="entry name" value="NAPRTase"/>
    <property type="match status" value="1"/>
</dbReference>
<dbReference type="InterPro" id="IPR036068">
    <property type="entry name" value="Nicotinate_pribotase-like_C"/>
</dbReference>
<dbReference type="InterPro" id="IPR041619">
    <property type="entry name" value="NAPRTase_C"/>
</dbReference>
<organism evidence="13 14">
    <name type="scientific">Fulvivirga marina</name>
    <dbReference type="NCBI Taxonomy" id="2494733"/>
    <lineage>
        <taxon>Bacteria</taxon>
        <taxon>Pseudomonadati</taxon>
        <taxon>Bacteroidota</taxon>
        <taxon>Cytophagia</taxon>
        <taxon>Cytophagales</taxon>
        <taxon>Fulvivirgaceae</taxon>
        <taxon>Fulvivirga</taxon>
    </lineage>
</organism>
<comment type="PTM">
    <text evidence="9">Transiently phosphorylated on a His residue during the reaction cycle. Phosphorylation strongly increases the affinity for substrates and increases the rate of nicotinate D-ribonucleotide production. Dephosphorylation regenerates the low-affinity form of the enzyme, leading to product release.</text>
</comment>
<proteinExistence type="inferred from homology"/>
<dbReference type="GO" id="GO:0034355">
    <property type="term" value="P:NAD+ biosynthetic process via the salvage pathway"/>
    <property type="evidence" value="ECO:0007669"/>
    <property type="project" value="TreeGrafter"/>
</dbReference>